<dbReference type="Proteomes" id="UP001562425">
    <property type="component" value="Unassembled WGS sequence"/>
</dbReference>
<accession>A0ABD1D223</accession>
<comment type="caution">
    <text evidence="1">The sequence shown here is derived from an EMBL/GenBank/DDBJ whole genome shotgun (WGS) entry which is preliminary data.</text>
</comment>
<protein>
    <submittedName>
        <fullName evidence="1">Uncharacterized protein</fullName>
    </submittedName>
</protein>
<evidence type="ECO:0000313" key="1">
    <source>
        <dbReference type="EMBL" id="KAL1386775.1"/>
    </source>
</evidence>
<keyword evidence="2" id="KW-1185">Reference proteome</keyword>
<dbReference type="AlphaFoldDB" id="A0ABD1D223"/>
<gene>
    <name evidence="1" type="ORF">pipiens_003275</name>
</gene>
<sequence length="23" mass="2895">QHFVSLNFLFDNLLRFRSQKDRN</sequence>
<name>A0ABD1D223_CULPP</name>
<reference evidence="1 2" key="1">
    <citation type="submission" date="2024-05" db="EMBL/GenBank/DDBJ databases">
        <title>Culex pipiens pipiens assembly and annotation.</title>
        <authorList>
            <person name="Alout H."/>
            <person name="Durand T."/>
        </authorList>
    </citation>
    <scope>NUCLEOTIDE SEQUENCE [LARGE SCALE GENOMIC DNA]</scope>
    <source>
        <strain evidence="1">HA-2024</strain>
        <tissue evidence="1">Whole body</tissue>
    </source>
</reference>
<evidence type="ECO:0000313" key="2">
    <source>
        <dbReference type="Proteomes" id="UP001562425"/>
    </source>
</evidence>
<feature type="non-terminal residue" evidence="1">
    <location>
        <position position="1"/>
    </location>
</feature>
<dbReference type="EMBL" id="JBEHCU010008205">
    <property type="protein sequence ID" value="KAL1386775.1"/>
    <property type="molecule type" value="Genomic_DNA"/>
</dbReference>
<proteinExistence type="predicted"/>
<organism evidence="1 2">
    <name type="scientific">Culex pipiens pipiens</name>
    <name type="common">Northern house mosquito</name>
    <dbReference type="NCBI Taxonomy" id="38569"/>
    <lineage>
        <taxon>Eukaryota</taxon>
        <taxon>Metazoa</taxon>
        <taxon>Ecdysozoa</taxon>
        <taxon>Arthropoda</taxon>
        <taxon>Hexapoda</taxon>
        <taxon>Insecta</taxon>
        <taxon>Pterygota</taxon>
        <taxon>Neoptera</taxon>
        <taxon>Endopterygota</taxon>
        <taxon>Diptera</taxon>
        <taxon>Nematocera</taxon>
        <taxon>Culicoidea</taxon>
        <taxon>Culicidae</taxon>
        <taxon>Culicinae</taxon>
        <taxon>Culicini</taxon>
        <taxon>Culex</taxon>
        <taxon>Culex</taxon>
    </lineage>
</organism>